<dbReference type="GO" id="GO:0005886">
    <property type="term" value="C:plasma membrane"/>
    <property type="evidence" value="ECO:0007669"/>
    <property type="project" value="UniProtKB-SubCell"/>
</dbReference>
<keyword evidence="3" id="KW-1003">Cell membrane</keyword>
<name>A0A2Z3H0W9_9BACT</name>
<dbReference type="InterPro" id="IPR002528">
    <property type="entry name" value="MATE_fam"/>
</dbReference>
<dbReference type="Pfam" id="PF01554">
    <property type="entry name" value="MatE"/>
    <property type="match status" value="2"/>
</dbReference>
<dbReference type="EMBL" id="CP025958">
    <property type="protein sequence ID" value="AWM39378.1"/>
    <property type="molecule type" value="Genomic_DNA"/>
</dbReference>
<comment type="subcellular location">
    <subcellularLocation>
        <location evidence="1">Cell membrane</location>
        <topology evidence="1">Multi-pass membrane protein</topology>
    </subcellularLocation>
</comment>
<feature type="transmembrane region" description="Helical" evidence="7">
    <location>
        <begin position="200"/>
        <end position="224"/>
    </location>
</feature>
<evidence type="ECO:0000256" key="3">
    <source>
        <dbReference type="ARBA" id="ARBA00022475"/>
    </source>
</evidence>
<evidence type="ECO:0000313" key="8">
    <source>
        <dbReference type="EMBL" id="AWM39378.1"/>
    </source>
</evidence>
<keyword evidence="5 7" id="KW-1133">Transmembrane helix</keyword>
<accession>A0A2Z3H0W9</accession>
<feature type="transmembrane region" description="Helical" evidence="7">
    <location>
        <begin position="396"/>
        <end position="416"/>
    </location>
</feature>
<keyword evidence="4 7" id="KW-0812">Transmembrane</keyword>
<evidence type="ECO:0000256" key="2">
    <source>
        <dbReference type="ARBA" id="ARBA00022448"/>
    </source>
</evidence>
<feature type="transmembrane region" description="Helical" evidence="7">
    <location>
        <begin position="322"/>
        <end position="345"/>
    </location>
</feature>
<feature type="transmembrane region" description="Helical" evidence="7">
    <location>
        <begin position="428"/>
        <end position="449"/>
    </location>
</feature>
<reference evidence="8 9" key="1">
    <citation type="submission" date="2018-01" db="EMBL/GenBank/DDBJ databases">
        <title>G. obscuriglobus.</title>
        <authorList>
            <person name="Franke J."/>
            <person name="Blomberg W."/>
            <person name="Selmecki A."/>
        </authorList>
    </citation>
    <scope>NUCLEOTIDE SEQUENCE [LARGE SCALE GENOMIC DNA]</scope>
    <source>
        <strain evidence="8 9">DSM 5831</strain>
    </source>
</reference>
<dbReference type="PANTHER" id="PTHR43549:SF3">
    <property type="entry name" value="MULTIDRUG RESISTANCE PROTEIN YPNP-RELATED"/>
    <property type="match status" value="1"/>
</dbReference>
<keyword evidence="6 7" id="KW-0472">Membrane</keyword>
<keyword evidence="2" id="KW-0813">Transport</keyword>
<feature type="transmembrane region" description="Helical" evidence="7">
    <location>
        <begin position="129"/>
        <end position="152"/>
    </location>
</feature>
<evidence type="ECO:0000256" key="7">
    <source>
        <dbReference type="SAM" id="Phobius"/>
    </source>
</evidence>
<keyword evidence="9" id="KW-1185">Reference proteome</keyword>
<dbReference type="PANTHER" id="PTHR43549">
    <property type="entry name" value="MULTIDRUG RESISTANCE PROTEIN YPNP-RELATED"/>
    <property type="match status" value="1"/>
</dbReference>
<dbReference type="OrthoDB" id="9806302at2"/>
<proteinExistence type="predicted"/>
<evidence type="ECO:0000256" key="6">
    <source>
        <dbReference type="ARBA" id="ARBA00023136"/>
    </source>
</evidence>
<feature type="transmembrane region" description="Helical" evidence="7">
    <location>
        <begin position="357"/>
        <end position="376"/>
    </location>
</feature>
<dbReference type="PIRSF" id="PIRSF006603">
    <property type="entry name" value="DinF"/>
    <property type="match status" value="1"/>
</dbReference>
<feature type="transmembrane region" description="Helical" evidence="7">
    <location>
        <begin position="51"/>
        <end position="72"/>
    </location>
</feature>
<evidence type="ECO:0000313" key="9">
    <source>
        <dbReference type="Proteomes" id="UP000245802"/>
    </source>
</evidence>
<feature type="transmembrane region" description="Helical" evidence="7">
    <location>
        <begin position="296"/>
        <end position="316"/>
    </location>
</feature>
<feature type="transmembrane region" description="Helical" evidence="7">
    <location>
        <begin position="172"/>
        <end position="193"/>
    </location>
</feature>
<dbReference type="InterPro" id="IPR048279">
    <property type="entry name" value="MdtK-like"/>
</dbReference>
<feature type="transmembrane region" description="Helical" evidence="7">
    <location>
        <begin position="84"/>
        <end position="108"/>
    </location>
</feature>
<dbReference type="KEGG" id="gog:C1280_21910"/>
<dbReference type="NCBIfam" id="TIGR00797">
    <property type="entry name" value="matE"/>
    <property type="match status" value="1"/>
</dbReference>
<evidence type="ECO:0000256" key="1">
    <source>
        <dbReference type="ARBA" id="ARBA00004651"/>
    </source>
</evidence>
<evidence type="ECO:0000256" key="5">
    <source>
        <dbReference type="ARBA" id="ARBA00022989"/>
    </source>
</evidence>
<evidence type="ECO:0000256" key="4">
    <source>
        <dbReference type="ARBA" id="ARBA00022692"/>
    </source>
</evidence>
<feature type="transmembrane region" description="Helical" evidence="7">
    <location>
        <begin position="455"/>
        <end position="475"/>
    </location>
</feature>
<organism evidence="8 9">
    <name type="scientific">Gemmata obscuriglobus</name>
    <dbReference type="NCBI Taxonomy" id="114"/>
    <lineage>
        <taxon>Bacteria</taxon>
        <taxon>Pseudomonadati</taxon>
        <taxon>Planctomycetota</taxon>
        <taxon>Planctomycetia</taxon>
        <taxon>Gemmatales</taxon>
        <taxon>Gemmataceae</taxon>
        <taxon>Gemmata</taxon>
    </lineage>
</organism>
<dbReference type="Proteomes" id="UP000245802">
    <property type="component" value="Chromosome"/>
</dbReference>
<protein>
    <submittedName>
        <fullName evidence="8">MATE family efflux transporter</fullName>
    </submittedName>
</protein>
<dbReference type="GO" id="GO:0015297">
    <property type="term" value="F:antiporter activity"/>
    <property type="evidence" value="ECO:0007669"/>
    <property type="project" value="InterPro"/>
</dbReference>
<gene>
    <name evidence="8" type="ORF">C1280_21910</name>
</gene>
<dbReference type="AlphaFoldDB" id="A0A2Z3H0W9"/>
<dbReference type="InterPro" id="IPR052031">
    <property type="entry name" value="Membrane_Transporter-Flippase"/>
</dbReference>
<dbReference type="GO" id="GO:0042910">
    <property type="term" value="F:xenobiotic transmembrane transporter activity"/>
    <property type="evidence" value="ECO:0007669"/>
    <property type="project" value="InterPro"/>
</dbReference>
<feature type="transmembrane region" description="Helical" evidence="7">
    <location>
        <begin position="230"/>
        <end position="254"/>
    </location>
</feature>
<sequence>MKDAHQPDWARIPNGATRNMATATQAPPAAPHEPVRSDRTRLLLEGPVLPTLLKLAAPTVALMTFQAVVNAVEGYYVGFLGSDALAAISLSFPLVMLMTTLSAGAYGGGVASAVARALGAGRRDEAARLAGAALSIAALIGVGFTVVLLAFGREIYATLGATGPVLDAAVQFSGVLFLGAVPVWVFQAAASCLRGAGITGYPAAVGAVGGVLTLAVSPLLIFGAGPVPGFGLIGAAWAVVGYNVVSAAALVRALRAPGSPFREFFSALGPDRRRTAAIFRVAAPSAINTLQSNMTFLTLTALVAPFGTAAIAGYGMGGRLEFLLIPIVFGVGSALVPLVGANAGAGNHARVRQATRAGLLLGASAGAVVGLTAAALPGVWMGLFTTDPDVLATGGAYLRTVGPAYIGFGSGLALFFAAQGTGRVVQSLAAAFTRLIVAAVGGYLVVRVFGRGLDALYIAMAAGLVGHGLIMIVVARHELGLFSRADCK</sequence>